<keyword evidence="1" id="KW-0808">Transferase</keyword>
<keyword evidence="4" id="KW-0255">Endonuclease</keyword>
<evidence type="ECO:0000259" key="6">
    <source>
        <dbReference type="Pfam" id="PF18697"/>
    </source>
</evidence>
<evidence type="ECO:0000313" key="8">
    <source>
        <dbReference type="Proteomes" id="UP000594220"/>
    </source>
</evidence>
<proteinExistence type="predicted"/>
<dbReference type="Gene3D" id="2.30.30.850">
    <property type="match status" value="1"/>
</dbReference>
<evidence type="ECO:0000256" key="3">
    <source>
        <dbReference type="ARBA" id="ARBA00022722"/>
    </source>
</evidence>
<sequence>MVLSGLLPGDQKDTLLKVANWPLQDPSKEHLPNLHKQVLEAIPRVSPQKTDWKDFLQPQWTGPFQVLLTTPIAVKVAEVSAWLHTSHCKKVTAPMEWKASLTSDTSMKIQRVPVSEDQTMKSRKIACMASQVLLEATNFCSMC</sequence>
<evidence type="ECO:0000313" key="7">
    <source>
        <dbReference type="Ensembl" id="ENSCPRP00005002425.1"/>
    </source>
</evidence>
<accession>A0A7M4E0F0</accession>
<evidence type="ECO:0000256" key="4">
    <source>
        <dbReference type="ARBA" id="ARBA00022759"/>
    </source>
</evidence>
<reference evidence="7" key="1">
    <citation type="submission" date="2025-08" db="UniProtKB">
        <authorList>
            <consortium name="Ensembl"/>
        </authorList>
    </citation>
    <scope>IDENTIFICATION</scope>
</reference>
<evidence type="ECO:0000256" key="1">
    <source>
        <dbReference type="ARBA" id="ARBA00022679"/>
    </source>
</evidence>
<dbReference type="GO" id="GO:0004519">
    <property type="term" value="F:endonuclease activity"/>
    <property type="evidence" value="ECO:0007669"/>
    <property type="project" value="UniProtKB-KW"/>
</dbReference>
<protein>
    <recommendedName>
        <fullName evidence="6">Murine leukemia virus integrase C-terminal domain-containing protein</fullName>
    </recommendedName>
</protein>
<dbReference type="Pfam" id="PF18697">
    <property type="entry name" value="MLVIN_C"/>
    <property type="match status" value="1"/>
</dbReference>
<evidence type="ECO:0000256" key="5">
    <source>
        <dbReference type="ARBA" id="ARBA00022801"/>
    </source>
</evidence>
<dbReference type="GO" id="GO:0016779">
    <property type="term" value="F:nucleotidyltransferase activity"/>
    <property type="evidence" value="ECO:0007669"/>
    <property type="project" value="UniProtKB-KW"/>
</dbReference>
<name>A0A7M4E0F0_CROPO</name>
<dbReference type="AlphaFoldDB" id="A0A7M4E0F0"/>
<evidence type="ECO:0000256" key="2">
    <source>
        <dbReference type="ARBA" id="ARBA00022695"/>
    </source>
</evidence>
<organism evidence="7 8">
    <name type="scientific">Crocodylus porosus</name>
    <name type="common">Saltwater crocodile</name>
    <name type="synonym">Estuarine crocodile</name>
    <dbReference type="NCBI Taxonomy" id="8502"/>
    <lineage>
        <taxon>Eukaryota</taxon>
        <taxon>Metazoa</taxon>
        <taxon>Chordata</taxon>
        <taxon>Craniata</taxon>
        <taxon>Vertebrata</taxon>
        <taxon>Euteleostomi</taxon>
        <taxon>Archelosauria</taxon>
        <taxon>Archosauria</taxon>
        <taxon>Crocodylia</taxon>
        <taxon>Longirostres</taxon>
        <taxon>Crocodylidae</taxon>
        <taxon>Crocodylus</taxon>
    </lineage>
</organism>
<keyword evidence="3" id="KW-0540">Nuclease</keyword>
<feature type="domain" description="Murine leukemia virus integrase C-terminal" evidence="6">
    <location>
        <begin position="56"/>
        <end position="91"/>
    </location>
</feature>
<keyword evidence="2" id="KW-0548">Nucleotidyltransferase</keyword>
<dbReference type="GO" id="GO:0016787">
    <property type="term" value="F:hydrolase activity"/>
    <property type="evidence" value="ECO:0007669"/>
    <property type="project" value="UniProtKB-KW"/>
</dbReference>
<dbReference type="GeneTree" id="ENSGT00960000189561"/>
<reference evidence="7" key="2">
    <citation type="submission" date="2025-09" db="UniProtKB">
        <authorList>
            <consortium name="Ensembl"/>
        </authorList>
    </citation>
    <scope>IDENTIFICATION</scope>
</reference>
<dbReference type="Ensembl" id="ENSCPRT00005002825.1">
    <property type="protein sequence ID" value="ENSCPRP00005002425.1"/>
    <property type="gene ID" value="ENSCPRG00005001766.1"/>
</dbReference>
<dbReference type="Proteomes" id="UP000594220">
    <property type="component" value="Unplaced"/>
</dbReference>
<keyword evidence="8" id="KW-1185">Reference proteome</keyword>
<dbReference type="InterPro" id="IPR040643">
    <property type="entry name" value="MLVIN_C"/>
</dbReference>
<keyword evidence="5" id="KW-0378">Hydrolase</keyword>